<dbReference type="Pfam" id="PF03936">
    <property type="entry name" value="Terpene_synth_C"/>
    <property type="match status" value="1"/>
</dbReference>
<dbReference type="Gene3D" id="1.10.600.10">
    <property type="entry name" value="Farnesyl Diphosphate Synthase"/>
    <property type="match status" value="1"/>
</dbReference>
<organism evidence="8 9">
    <name type="scientific">Rehmannia glutinosa</name>
    <name type="common">Chinese foxglove</name>
    <dbReference type="NCBI Taxonomy" id="99300"/>
    <lineage>
        <taxon>Eukaryota</taxon>
        <taxon>Viridiplantae</taxon>
        <taxon>Streptophyta</taxon>
        <taxon>Embryophyta</taxon>
        <taxon>Tracheophyta</taxon>
        <taxon>Spermatophyta</taxon>
        <taxon>Magnoliopsida</taxon>
        <taxon>eudicotyledons</taxon>
        <taxon>Gunneridae</taxon>
        <taxon>Pentapetalae</taxon>
        <taxon>asterids</taxon>
        <taxon>lamiids</taxon>
        <taxon>Lamiales</taxon>
        <taxon>Orobanchaceae</taxon>
        <taxon>Rehmannieae</taxon>
        <taxon>Rehmannia</taxon>
    </lineage>
</organism>
<dbReference type="Proteomes" id="UP001318860">
    <property type="component" value="Unassembled WGS sequence"/>
</dbReference>
<dbReference type="PANTHER" id="PTHR31225:SF93">
    <property type="entry name" value="ALPHA-HUMULENE_(-)-(E)-BETA-CARYOPHYLLENE SYNTHASE"/>
    <property type="match status" value="1"/>
</dbReference>
<dbReference type="InterPro" id="IPR001906">
    <property type="entry name" value="Terpene_synth_N"/>
</dbReference>
<dbReference type="InterPro" id="IPR008930">
    <property type="entry name" value="Terpenoid_cyclase/PrenylTrfase"/>
</dbReference>
<comment type="cofactor">
    <cofactor evidence="1">
        <name>Mg(2+)</name>
        <dbReference type="ChEBI" id="CHEBI:18420"/>
    </cofactor>
</comment>
<dbReference type="InterPro" id="IPR036965">
    <property type="entry name" value="Terpene_synth_N_sf"/>
</dbReference>
<accession>A0ABR0WHY2</accession>
<keyword evidence="3" id="KW-0479">Metal-binding</keyword>
<dbReference type="PANTHER" id="PTHR31225">
    <property type="entry name" value="OS04G0344100 PROTEIN-RELATED"/>
    <property type="match status" value="1"/>
</dbReference>
<comment type="pathway">
    <text evidence="2">Secondary metabolite biosynthesis; terpenoid biosynthesis.</text>
</comment>
<dbReference type="InterPro" id="IPR050148">
    <property type="entry name" value="Terpene_synthase-like"/>
</dbReference>
<sequence length="578" mass="67146">MNEGSKISDNLSTLNGIISELEAIGVKTGDVDKALRLILSLPHSYEHMKPILMYGKETLIFAEVKQEYSKAIEVLKKETGSMLTTTATNIVDALNLIDTLERLGISYHFENEIEKKLEQLFNLNTNYEDETYDLYTVALHFRVFRQHGHRISSDIFNKFKDNDGKFQEGLKSDPRGLLSLYEAAHLRIHGEDILEDALTFTTSNLKSMAPNLRSLLRKQVVHALVQPLHFGNPRIEAHNFISIYEEFESKNETLLRFAKLDYNLLQMFHKEELHEVSRWWKELDLVSKLPYARDRVVECFFWAMGVYHEPQYSRARVMLTKTIAMTSIIDDTYDAYGIIEELDIFTEAIERWDISQIDTLPDYVKPFYEALLELYVQFEQELAKEGRSYAVHYAKEALKELVRSYHVEAKWFIEGYLPPFNEYLDNALITCTYIYHTTTSLLGTESAKEDEFKWLSRKPKMLVASLKVCRLIDDIATYEVEKERGQIATGIESYMKENGVSKEEAIDKFFEIATNAWKDMNEECLKPSSHPRDVLMRILNLERIIDVTYKGNEDGYTQPEKVLKPHILALFVDPIKIN</sequence>
<dbReference type="EMBL" id="JABTTQ020000011">
    <property type="protein sequence ID" value="KAK6145857.1"/>
    <property type="molecule type" value="Genomic_DNA"/>
</dbReference>
<evidence type="ECO:0000256" key="3">
    <source>
        <dbReference type="ARBA" id="ARBA00022723"/>
    </source>
</evidence>
<dbReference type="CDD" id="cd00684">
    <property type="entry name" value="Terpene_cyclase_plant_C1"/>
    <property type="match status" value="1"/>
</dbReference>
<dbReference type="SFLD" id="SFLDS00005">
    <property type="entry name" value="Isoprenoid_Synthase_Type_I"/>
    <property type="match status" value="1"/>
</dbReference>
<evidence type="ECO:0000313" key="9">
    <source>
        <dbReference type="Proteomes" id="UP001318860"/>
    </source>
</evidence>
<evidence type="ECO:0000256" key="1">
    <source>
        <dbReference type="ARBA" id="ARBA00001946"/>
    </source>
</evidence>
<evidence type="ECO:0000259" key="6">
    <source>
        <dbReference type="Pfam" id="PF01397"/>
    </source>
</evidence>
<gene>
    <name evidence="8" type="ORF">DH2020_019726</name>
</gene>
<keyword evidence="5" id="KW-0456">Lyase</keyword>
<dbReference type="Gene3D" id="1.50.10.130">
    <property type="entry name" value="Terpene synthase, N-terminal domain"/>
    <property type="match status" value="1"/>
</dbReference>
<feature type="domain" description="Terpene synthase N-terminal" evidence="6">
    <location>
        <begin position="65"/>
        <end position="224"/>
    </location>
</feature>
<proteinExistence type="predicted"/>
<comment type="caution">
    <text evidence="8">The sequence shown here is derived from an EMBL/GenBank/DDBJ whole genome shotgun (WGS) entry which is preliminary data.</text>
</comment>
<feature type="domain" description="Terpene synthase metal-binding" evidence="7">
    <location>
        <begin position="281"/>
        <end position="519"/>
    </location>
</feature>
<evidence type="ECO:0000313" key="8">
    <source>
        <dbReference type="EMBL" id="KAK6145857.1"/>
    </source>
</evidence>
<keyword evidence="4" id="KW-0460">Magnesium</keyword>
<keyword evidence="9" id="KW-1185">Reference proteome</keyword>
<reference evidence="8 9" key="1">
    <citation type="journal article" date="2021" name="Comput. Struct. Biotechnol. J.">
        <title>De novo genome assembly of the potent medicinal plant Rehmannia glutinosa using nanopore technology.</title>
        <authorList>
            <person name="Ma L."/>
            <person name="Dong C."/>
            <person name="Song C."/>
            <person name="Wang X."/>
            <person name="Zheng X."/>
            <person name="Niu Y."/>
            <person name="Chen S."/>
            <person name="Feng W."/>
        </authorList>
    </citation>
    <scope>NUCLEOTIDE SEQUENCE [LARGE SCALE GENOMIC DNA]</scope>
    <source>
        <strain evidence="8">DH-2019</strain>
    </source>
</reference>
<evidence type="ECO:0000256" key="4">
    <source>
        <dbReference type="ARBA" id="ARBA00022842"/>
    </source>
</evidence>
<dbReference type="InterPro" id="IPR044814">
    <property type="entry name" value="Terpene_cyclase_plant_C1"/>
</dbReference>
<dbReference type="SUPFAM" id="SSF48576">
    <property type="entry name" value="Terpenoid synthases"/>
    <property type="match status" value="1"/>
</dbReference>
<dbReference type="InterPro" id="IPR034741">
    <property type="entry name" value="Terpene_cyclase-like_1_C"/>
</dbReference>
<name>A0ABR0WHY2_REHGL</name>
<protein>
    <submittedName>
        <fullName evidence="8">Uncharacterized protein</fullName>
    </submittedName>
</protein>
<dbReference type="SUPFAM" id="SSF48239">
    <property type="entry name" value="Terpenoid cyclases/Protein prenyltransferases"/>
    <property type="match status" value="1"/>
</dbReference>
<evidence type="ECO:0000256" key="2">
    <source>
        <dbReference type="ARBA" id="ARBA00004721"/>
    </source>
</evidence>
<evidence type="ECO:0000259" key="7">
    <source>
        <dbReference type="Pfam" id="PF03936"/>
    </source>
</evidence>
<dbReference type="InterPro" id="IPR008949">
    <property type="entry name" value="Isoprenoid_synthase_dom_sf"/>
</dbReference>
<dbReference type="SFLD" id="SFLDG01019">
    <property type="entry name" value="Terpene_Cyclase_Like_1_C_Termi"/>
    <property type="match status" value="1"/>
</dbReference>
<dbReference type="Pfam" id="PF01397">
    <property type="entry name" value="Terpene_synth"/>
    <property type="match status" value="1"/>
</dbReference>
<evidence type="ECO:0000256" key="5">
    <source>
        <dbReference type="ARBA" id="ARBA00023239"/>
    </source>
</evidence>
<dbReference type="InterPro" id="IPR005630">
    <property type="entry name" value="Terpene_synthase_metal-bd"/>
</dbReference>